<accession>A0A410RKD9</accession>
<sequence>MKKLARALLTALSIRRKDSKYIWVMYRSI</sequence>
<dbReference type="EMBL" id="CP034669">
    <property type="protein sequence ID" value="QAT82268.1"/>
    <property type="molecule type" value="Genomic_DNA"/>
</dbReference>
<evidence type="ECO:0000313" key="1">
    <source>
        <dbReference type="EMBL" id="QAT82268.1"/>
    </source>
</evidence>
<gene>
    <name evidence="1" type="ORF">EJ065_0661</name>
</gene>
<reference evidence="1 2" key="1">
    <citation type="submission" date="2018-12" db="EMBL/GenBank/DDBJ databases">
        <title>Complete Genome Sequence of the Corallopyronin A producing Myxobacterium Corallococcus coralloides B035.</title>
        <authorList>
            <person name="Bouhired S.M."/>
            <person name="Rupp O."/>
            <person name="Blom J."/>
            <person name="Schaeberle T.F."/>
            <person name="Kehraus S."/>
            <person name="Schiefer A."/>
            <person name="Pfarr K."/>
            <person name="Goesmann A."/>
            <person name="Hoerauf A."/>
            <person name="Koenig G.M."/>
        </authorList>
    </citation>
    <scope>NUCLEOTIDE SEQUENCE [LARGE SCALE GENOMIC DNA]</scope>
    <source>
        <strain evidence="1 2">B035</strain>
    </source>
</reference>
<protein>
    <submittedName>
        <fullName evidence="1">Uncharacterized protein</fullName>
    </submittedName>
</protein>
<dbReference type="Proteomes" id="UP000288758">
    <property type="component" value="Chromosome"/>
</dbReference>
<proteinExistence type="predicted"/>
<evidence type="ECO:0000313" key="2">
    <source>
        <dbReference type="Proteomes" id="UP000288758"/>
    </source>
</evidence>
<name>A0A410RKD9_CORCK</name>
<organism evidence="1 2">
    <name type="scientific">Corallococcus coralloides</name>
    <name type="common">Myxococcus coralloides</name>
    <dbReference type="NCBI Taxonomy" id="184914"/>
    <lineage>
        <taxon>Bacteria</taxon>
        <taxon>Pseudomonadati</taxon>
        <taxon>Myxococcota</taxon>
        <taxon>Myxococcia</taxon>
        <taxon>Myxococcales</taxon>
        <taxon>Cystobacterineae</taxon>
        <taxon>Myxococcaceae</taxon>
        <taxon>Corallococcus</taxon>
    </lineage>
</organism>
<dbReference type="AlphaFoldDB" id="A0A410RKD9"/>